<feature type="compositionally biased region" description="Low complexity" evidence="1">
    <location>
        <begin position="7"/>
        <end position="22"/>
    </location>
</feature>
<dbReference type="RefSeq" id="WP_011319058.1">
    <property type="nucleotide sequence ID" value="NZ_JACKZP010000033.1"/>
</dbReference>
<dbReference type="Proteomes" id="UP000570851">
    <property type="component" value="Unassembled WGS sequence"/>
</dbReference>
<evidence type="ECO:0000256" key="1">
    <source>
        <dbReference type="SAM" id="MobiDB-lite"/>
    </source>
</evidence>
<sequence length="66" mass="7425">MNYFPTQQQVQQQRADSEQQQADAEHQARLNAVPQLLEMGMSQEQVAQVLSLRLAEVEAGKNEVGE</sequence>
<name>A0ABR6S857_ANAVA</name>
<comment type="caution">
    <text evidence="2">The sequence shown here is derived from an EMBL/GenBank/DDBJ whole genome shotgun (WGS) entry which is preliminary data.</text>
</comment>
<dbReference type="GeneID" id="58724953"/>
<protein>
    <submittedName>
        <fullName evidence="2">Uncharacterized protein</fullName>
    </submittedName>
</protein>
<reference evidence="2 3" key="1">
    <citation type="submission" date="2019-11" db="EMBL/GenBank/DDBJ databases">
        <title>Comparison of genomes from free-living endosymbiotic cyanobacteria isolated from Azolla.</title>
        <authorList>
            <person name="Thiel T."/>
            <person name="Pratte B."/>
        </authorList>
    </citation>
    <scope>NUCLEOTIDE SEQUENCE [LARGE SCALE GENOMIC DNA]</scope>
    <source>
        <strain evidence="2 3">N2B</strain>
    </source>
</reference>
<gene>
    <name evidence="2" type="ORF">GNE12_10800</name>
</gene>
<proteinExistence type="predicted"/>
<accession>A0ABR6S857</accession>
<keyword evidence="3" id="KW-1185">Reference proteome</keyword>
<feature type="region of interest" description="Disordered" evidence="1">
    <location>
        <begin position="1"/>
        <end position="26"/>
    </location>
</feature>
<organism evidence="2 3">
    <name type="scientific">Trichormus variabilis N2B</name>
    <dbReference type="NCBI Taxonomy" id="2681315"/>
    <lineage>
        <taxon>Bacteria</taxon>
        <taxon>Bacillati</taxon>
        <taxon>Cyanobacteriota</taxon>
        <taxon>Cyanophyceae</taxon>
        <taxon>Nostocales</taxon>
        <taxon>Nostocaceae</taxon>
        <taxon>Trichormus</taxon>
    </lineage>
</organism>
<evidence type="ECO:0000313" key="3">
    <source>
        <dbReference type="Proteomes" id="UP000570851"/>
    </source>
</evidence>
<dbReference type="EMBL" id="JACKZP010000033">
    <property type="protein sequence ID" value="MBC1302403.1"/>
    <property type="molecule type" value="Genomic_DNA"/>
</dbReference>
<evidence type="ECO:0000313" key="2">
    <source>
        <dbReference type="EMBL" id="MBC1302403.1"/>
    </source>
</evidence>